<evidence type="ECO:0000313" key="1">
    <source>
        <dbReference type="EMBL" id="MBU7596654.1"/>
    </source>
</evidence>
<keyword evidence="1" id="KW-0238">DNA-binding</keyword>
<keyword evidence="2" id="KW-1185">Reference proteome</keyword>
<protein>
    <submittedName>
        <fullName evidence="1">MmcQ/YjbR family DNA-binding protein</fullName>
    </submittedName>
</protein>
<dbReference type="InterPro" id="IPR038056">
    <property type="entry name" value="YjbR-like_sf"/>
</dbReference>
<comment type="caution">
    <text evidence="1">The sequence shown here is derived from an EMBL/GenBank/DDBJ whole genome shotgun (WGS) entry which is preliminary data.</text>
</comment>
<sequence length="122" mass="14018">MDTDDRRDPLERLRECCLALPEAHEGTTVHHPSFKVRDRTFAIHADREGPDVWIKSTAEEQQELIASDTDRFFKPPYLGPKGWVGVHLDREPPWDEIAELITEGYRLAAPKRLVARLDESAD</sequence>
<dbReference type="AlphaFoldDB" id="A0A949JDV8"/>
<gene>
    <name evidence="1" type="ORF">JGS22_003125</name>
</gene>
<dbReference type="GO" id="GO:0003677">
    <property type="term" value="F:DNA binding"/>
    <property type="evidence" value="ECO:0007669"/>
    <property type="project" value="UniProtKB-KW"/>
</dbReference>
<organism evidence="1 2">
    <name type="scientific">Streptomyces tardus</name>
    <dbReference type="NCBI Taxonomy" id="2780544"/>
    <lineage>
        <taxon>Bacteria</taxon>
        <taxon>Bacillati</taxon>
        <taxon>Actinomycetota</taxon>
        <taxon>Actinomycetes</taxon>
        <taxon>Kitasatosporales</taxon>
        <taxon>Streptomycetaceae</taxon>
        <taxon>Streptomyces</taxon>
    </lineage>
</organism>
<name>A0A949JDV8_9ACTN</name>
<proteinExistence type="predicted"/>
<dbReference type="Proteomes" id="UP000694501">
    <property type="component" value="Unassembled WGS sequence"/>
</dbReference>
<dbReference type="InterPro" id="IPR058532">
    <property type="entry name" value="YjbR/MT2646/Rv2570-like"/>
</dbReference>
<dbReference type="EMBL" id="JAELVF020000001">
    <property type="protein sequence ID" value="MBU7596654.1"/>
    <property type="molecule type" value="Genomic_DNA"/>
</dbReference>
<dbReference type="Gene3D" id="3.90.1150.30">
    <property type="match status" value="1"/>
</dbReference>
<accession>A0A949JDV8</accession>
<evidence type="ECO:0000313" key="2">
    <source>
        <dbReference type="Proteomes" id="UP000694501"/>
    </source>
</evidence>
<dbReference type="Pfam" id="PF04237">
    <property type="entry name" value="YjbR"/>
    <property type="match status" value="1"/>
</dbReference>
<reference evidence="1" key="1">
    <citation type="submission" date="2021-06" db="EMBL/GenBank/DDBJ databases">
        <title>Sequencing of actinobacteria type strains.</title>
        <authorList>
            <person name="Nguyen G.-S."/>
            <person name="Wentzel A."/>
        </authorList>
    </citation>
    <scope>NUCLEOTIDE SEQUENCE</scope>
    <source>
        <strain evidence="1">P38-E01</strain>
    </source>
</reference>
<dbReference type="SUPFAM" id="SSF142906">
    <property type="entry name" value="YjbR-like"/>
    <property type="match status" value="1"/>
</dbReference>
<dbReference type="RefSeq" id="WP_211042604.1">
    <property type="nucleotide sequence ID" value="NZ_JAELVF020000001.1"/>
</dbReference>